<keyword evidence="4" id="KW-1185">Reference proteome</keyword>
<dbReference type="Proteomes" id="UP000199627">
    <property type="component" value="Unassembled WGS sequence"/>
</dbReference>
<sequence>MLILFSLKKWLNLTLVNYSTMNFEKIYLQNPDFPNRYISPEKLFSYLQSNHSDYIQEIGTSYLEKPIYKLSIGTGTINVLAWSQMHGNESNATHAMLDLLVTLDKAPELKEELFNKIKLDFIFMLNPDGSEKWTRLNAVEIDLNRDFHNESSKEIKFLKKAVASTKYDYALNLHEQRTIFTTDGVHPATLSFLAPSENYERTLTENRKKCMAVIAEVYNHLKELIPNQIGRYSDEFYPTSTGDNFIKAGMPTILFEGGHFIDDYTRKGTRKYYTIALYYALKAISELNSDTAGWETYLEIPENQETHYDIVYRNVKLNTDHECILDVAVQYREIKEEGKDEISFVPFVMEVGDVRRRKGWLEIDCTGKKFISATKYPKLDAVVDFKIED</sequence>
<dbReference type="Pfam" id="PF00246">
    <property type="entry name" value="Peptidase_M14"/>
    <property type="match status" value="1"/>
</dbReference>
<dbReference type="STRING" id="311333.SAMN05421664_3456"/>
<dbReference type="EMBL" id="FNKL01000004">
    <property type="protein sequence ID" value="SDR08348.1"/>
    <property type="molecule type" value="Genomic_DNA"/>
</dbReference>
<keyword evidence="3" id="KW-0645">Protease</keyword>
<dbReference type="PROSITE" id="PS52035">
    <property type="entry name" value="PEPTIDASE_M14"/>
    <property type="match status" value="1"/>
</dbReference>
<comment type="caution">
    <text evidence="1">Lacks conserved residue(s) required for the propagation of feature annotation.</text>
</comment>
<accession>A0A1H1G607</accession>
<dbReference type="InterPro" id="IPR000834">
    <property type="entry name" value="Peptidase_M14"/>
</dbReference>
<protein>
    <submittedName>
        <fullName evidence="3">Zinc carboxypeptidase</fullName>
    </submittedName>
</protein>
<proteinExistence type="inferred from homology"/>
<comment type="similarity">
    <text evidence="1">Belongs to the peptidase M14 family.</text>
</comment>
<dbReference type="GO" id="GO:0004181">
    <property type="term" value="F:metallocarboxypeptidase activity"/>
    <property type="evidence" value="ECO:0007669"/>
    <property type="project" value="InterPro"/>
</dbReference>
<keyword evidence="3" id="KW-0378">Hydrolase</keyword>
<dbReference type="AlphaFoldDB" id="A0A1H1G607"/>
<dbReference type="Gene3D" id="3.40.630.10">
    <property type="entry name" value="Zn peptidases"/>
    <property type="match status" value="1"/>
</dbReference>
<evidence type="ECO:0000256" key="1">
    <source>
        <dbReference type="PROSITE-ProRule" id="PRU01379"/>
    </source>
</evidence>
<evidence type="ECO:0000259" key="2">
    <source>
        <dbReference type="PROSITE" id="PS52035"/>
    </source>
</evidence>
<evidence type="ECO:0000313" key="4">
    <source>
        <dbReference type="Proteomes" id="UP000199627"/>
    </source>
</evidence>
<dbReference type="GO" id="GO:0006508">
    <property type="term" value="P:proteolysis"/>
    <property type="evidence" value="ECO:0007669"/>
    <property type="project" value="InterPro"/>
</dbReference>
<dbReference type="GO" id="GO:0008270">
    <property type="term" value="F:zinc ion binding"/>
    <property type="evidence" value="ECO:0007669"/>
    <property type="project" value="InterPro"/>
</dbReference>
<organism evidence="3 4">
    <name type="scientific">Chryseobacterium soldanellicola</name>
    <dbReference type="NCBI Taxonomy" id="311333"/>
    <lineage>
        <taxon>Bacteria</taxon>
        <taxon>Pseudomonadati</taxon>
        <taxon>Bacteroidota</taxon>
        <taxon>Flavobacteriia</taxon>
        <taxon>Flavobacteriales</taxon>
        <taxon>Weeksellaceae</taxon>
        <taxon>Chryseobacterium group</taxon>
        <taxon>Chryseobacterium</taxon>
    </lineage>
</organism>
<reference evidence="4" key="1">
    <citation type="submission" date="2016-10" db="EMBL/GenBank/DDBJ databases">
        <authorList>
            <person name="Varghese N."/>
            <person name="Submissions S."/>
        </authorList>
    </citation>
    <scope>NUCLEOTIDE SEQUENCE [LARGE SCALE GENOMIC DNA]</scope>
    <source>
        <strain evidence="4">DSM 17072</strain>
    </source>
</reference>
<name>A0A1H1G607_9FLAO</name>
<evidence type="ECO:0000313" key="3">
    <source>
        <dbReference type="EMBL" id="SDR08348.1"/>
    </source>
</evidence>
<keyword evidence="3" id="KW-0121">Carboxypeptidase</keyword>
<feature type="domain" description="Peptidase M14" evidence="2">
    <location>
        <begin position="33"/>
        <end position="304"/>
    </location>
</feature>
<gene>
    <name evidence="3" type="ORF">SAMN05421664_3456</name>
</gene>
<dbReference type="SUPFAM" id="SSF53187">
    <property type="entry name" value="Zn-dependent exopeptidases"/>
    <property type="match status" value="1"/>
</dbReference>